<accession>A0AAE9WBD0</accession>
<feature type="region of interest" description="Disordered" evidence="7">
    <location>
        <begin position="153"/>
        <end position="238"/>
    </location>
</feature>
<evidence type="ECO:0000256" key="5">
    <source>
        <dbReference type="ARBA" id="ARBA00023210"/>
    </source>
</evidence>
<evidence type="ECO:0000256" key="7">
    <source>
        <dbReference type="SAM" id="MobiDB-lite"/>
    </source>
</evidence>
<evidence type="ECO:0000256" key="1">
    <source>
        <dbReference type="ARBA" id="ARBA00004496"/>
    </source>
</evidence>
<dbReference type="GeneID" id="80875553"/>
<dbReference type="CDD" id="cd00160">
    <property type="entry name" value="RhoGEF"/>
    <property type="match status" value="1"/>
</dbReference>
<dbReference type="Pfam" id="PF00621">
    <property type="entry name" value="RhoGEF"/>
    <property type="match status" value="1"/>
</dbReference>
<dbReference type="RefSeq" id="XP_056035741.1">
    <property type="nucleotide sequence ID" value="XM_056180864.1"/>
</dbReference>
<dbReference type="SUPFAM" id="SSF48065">
    <property type="entry name" value="DBL homology domain (DH-domain)"/>
    <property type="match status" value="1"/>
</dbReference>
<keyword evidence="5" id="KW-0717">Septation</keyword>
<dbReference type="KEGG" id="som:SOMG_02071"/>
<dbReference type="PANTHER" id="PTHR22834:SF20">
    <property type="entry name" value="SH3 DOMAIN-CONTAINING PROTEIN"/>
    <property type="match status" value="1"/>
</dbReference>
<feature type="domain" description="DH" evidence="8">
    <location>
        <begin position="283"/>
        <end position="479"/>
    </location>
</feature>
<feature type="compositionally biased region" description="Low complexity" evidence="7">
    <location>
        <begin position="171"/>
        <end position="182"/>
    </location>
</feature>
<proteinExistence type="predicted"/>
<evidence type="ECO:0000256" key="4">
    <source>
        <dbReference type="ARBA" id="ARBA00022658"/>
    </source>
</evidence>
<keyword evidence="6" id="KW-0131">Cell cycle</keyword>
<feature type="region of interest" description="Disordered" evidence="7">
    <location>
        <begin position="1"/>
        <end position="66"/>
    </location>
</feature>
<evidence type="ECO:0000313" key="10">
    <source>
        <dbReference type="Proteomes" id="UP001212411"/>
    </source>
</evidence>
<gene>
    <name evidence="9" type="primary">gef1</name>
    <name evidence="9" type="ORF">SOMG_02071</name>
</gene>
<feature type="compositionally biased region" description="Polar residues" evidence="7">
    <location>
        <begin position="200"/>
        <end position="227"/>
    </location>
</feature>
<dbReference type="FunFam" id="1.20.900.10:FF:000038">
    <property type="entry name" value="Myosin-M heavy chain"/>
    <property type="match status" value="1"/>
</dbReference>
<dbReference type="InterPro" id="IPR000219">
    <property type="entry name" value="DH_dom"/>
</dbReference>
<evidence type="ECO:0000256" key="3">
    <source>
        <dbReference type="ARBA" id="ARBA00022618"/>
    </source>
</evidence>
<keyword evidence="10" id="KW-1185">Reference proteome</keyword>
<sequence>MTSPSFADTMEALTNRDLPRPPNTSKLQRAPCIKRKSVNLSVSPGHGLLSPNHPSVDSSSSDNSFDGFSRRSQLDFVSPRSEGKFKRPFARLLGKPLDASVPLVSQHRRYFSEGSFQLPQSKAFSMNSENTPSGKHYGKVFRRLPADVGSNKKRYFSLGSLPSTRRRSDINNSQTLTNSTSTPYPPPSSSSGITDKEDGSSTTFTHVPSSYSSNTSFLSPNQSPTLRNKSDSPFFKADNPNDDFGSDFQLGSLLPPTPTSLNDGYDGPTDVKPLPADYKRIKKRANLIQELVTTEANYLNDLIAIQQCYGLRVHECDALNTIDIQTVFGDIEPLLTFSVDFHYRLYKGGEGAWNVNENTKLFDPLPCNLGLVFLESLTDISQIYSGYCTRQDAVFRIITKWREKPVVSTWVTEGDYMVQQFTNAWDLGSLIIKPLQRLLKYPLLLQKIIDATPESNPEHPDLILCYQLLQELIANINQKQKPSHKRGSLSASHKRDAGWALLNKSSHIKSRSVSSYDFRNDRRYNFQRTVLQEFRKKLAIIKALQSSIDVWYMNVLEGFSVFERILANLENVSSVDSEESPEAWRRFHLLAHMMNANTASQIHPRITGDVQEPVAHMVKMMQKVIQFIVSAEFIISSEKLKDLQDCIDSGFHSVFLKLYRIQCSIYQNYAENMIFLIPESLRSSIIEESDDFAALVRAFEPMHYEDQHCLEESMKKLALCSNL</sequence>
<dbReference type="GO" id="GO:0031097">
    <property type="term" value="C:medial cortex"/>
    <property type="evidence" value="ECO:0007669"/>
    <property type="project" value="UniProtKB-ARBA"/>
</dbReference>
<dbReference type="InterPro" id="IPR051492">
    <property type="entry name" value="Dynamin-Rho_GEF"/>
</dbReference>
<dbReference type="PROSITE" id="PS50010">
    <property type="entry name" value="DH_2"/>
    <property type="match status" value="1"/>
</dbReference>
<keyword evidence="3" id="KW-0132">Cell division</keyword>
<dbReference type="SMART" id="SM00325">
    <property type="entry name" value="RhoGEF"/>
    <property type="match status" value="1"/>
</dbReference>
<dbReference type="Proteomes" id="UP001212411">
    <property type="component" value="Chromosome 1"/>
</dbReference>
<comment type="subcellular location">
    <subcellularLocation>
        <location evidence="1">Cytoplasm</location>
    </subcellularLocation>
</comment>
<protein>
    <submittedName>
        <fullName evidence="9">RhoGEF for Cdc42 (Gef1)</fullName>
    </submittedName>
</protein>
<evidence type="ECO:0000256" key="6">
    <source>
        <dbReference type="ARBA" id="ARBA00023306"/>
    </source>
</evidence>
<dbReference type="PANTHER" id="PTHR22834">
    <property type="entry name" value="NUCLEAR FUSION PROTEIN FUS2"/>
    <property type="match status" value="1"/>
</dbReference>
<dbReference type="GO" id="GO:0000917">
    <property type="term" value="P:division septum assembly"/>
    <property type="evidence" value="ECO:0007669"/>
    <property type="project" value="UniProtKB-KW"/>
</dbReference>
<dbReference type="GO" id="GO:0031991">
    <property type="term" value="P:regulation of actomyosin contractile ring contraction"/>
    <property type="evidence" value="ECO:0007669"/>
    <property type="project" value="TreeGrafter"/>
</dbReference>
<dbReference type="GO" id="GO:0005085">
    <property type="term" value="F:guanyl-nucleotide exchange factor activity"/>
    <property type="evidence" value="ECO:0007669"/>
    <property type="project" value="UniProtKB-KW"/>
</dbReference>
<dbReference type="GO" id="GO:0032955">
    <property type="term" value="P:regulation of division septum assembly"/>
    <property type="evidence" value="ECO:0007669"/>
    <property type="project" value="TreeGrafter"/>
</dbReference>
<feature type="compositionally biased region" description="Low complexity" evidence="7">
    <location>
        <begin position="50"/>
        <end position="66"/>
    </location>
</feature>
<organism evidence="9 10">
    <name type="scientific">Schizosaccharomyces osmophilus</name>
    <dbReference type="NCBI Taxonomy" id="2545709"/>
    <lineage>
        <taxon>Eukaryota</taxon>
        <taxon>Fungi</taxon>
        <taxon>Dikarya</taxon>
        <taxon>Ascomycota</taxon>
        <taxon>Taphrinomycotina</taxon>
        <taxon>Schizosaccharomycetes</taxon>
        <taxon>Schizosaccharomycetales</taxon>
        <taxon>Schizosaccharomycetaceae</taxon>
        <taxon>Schizosaccharomyces</taxon>
    </lineage>
</organism>
<evidence type="ECO:0000259" key="8">
    <source>
        <dbReference type="PROSITE" id="PS50010"/>
    </source>
</evidence>
<dbReference type="InterPro" id="IPR035899">
    <property type="entry name" value="DBL_dom_sf"/>
</dbReference>
<keyword evidence="4" id="KW-0344">Guanine-nucleotide releasing factor</keyword>
<reference evidence="9 10" key="1">
    <citation type="journal article" date="2023" name="G3 (Bethesda)">
        <title>A high-quality reference genome for the fission yeast Schizosaccharomyces osmophilus.</title>
        <authorList>
            <person name="Jia G.S."/>
            <person name="Zhang W.C."/>
            <person name="Liang Y."/>
            <person name="Liu X.H."/>
            <person name="Rhind N."/>
            <person name="Pidoux A."/>
            <person name="Brysch-Herzberg M."/>
            <person name="Du L.L."/>
        </authorList>
    </citation>
    <scope>NUCLEOTIDE SEQUENCE [LARGE SCALE GENOMIC DNA]</scope>
    <source>
        <strain evidence="9 10">CBS 15793</strain>
    </source>
</reference>
<dbReference type="AlphaFoldDB" id="A0AAE9WBD0"/>
<name>A0AAE9WBD0_9SCHI</name>
<evidence type="ECO:0000313" key="9">
    <source>
        <dbReference type="EMBL" id="WBW71498.1"/>
    </source>
</evidence>
<dbReference type="Gene3D" id="1.20.900.10">
    <property type="entry name" value="Dbl homology (DH) domain"/>
    <property type="match status" value="1"/>
</dbReference>
<dbReference type="EMBL" id="CP115611">
    <property type="protein sequence ID" value="WBW71498.1"/>
    <property type="molecule type" value="Genomic_DNA"/>
</dbReference>
<dbReference type="GO" id="GO:0005856">
    <property type="term" value="C:cytoskeleton"/>
    <property type="evidence" value="ECO:0007669"/>
    <property type="project" value="UniProtKB-ARBA"/>
</dbReference>
<evidence type="ECO:0000256" key="2">
    <source>
        <dbReference type="ARBA" id="ARBA00022490"/>
    </source>
</evidence>
<keyword evidence="2" id="KW-0963">Cytoplasm</keyword>